<dbReference type="EMBL" id="CM047898">
    <property type="protein sequence ID" value="KAJ0106088.1"/>
    <property type="molecule type" value="Genomic_DNA"/>
</dbReference>
<keyword evidence="2" id="KW-1185">Reference proteome</keyword>
<sequence>MTITSTPCIKDGSLAVRGKVVLSQVPDNIMVKPVIDGSAFIGARDTGLMILYRFKVWWMIPCFGRKASDLARNTYGSASIMPRKWGSQCPDLPCCGGVFINSGDNPFKLVKNSLSILVNHKGIFSFIENKKTGLDGPTWDAFYTKADPVGIEDEGGCVPKFLVIDDGWQTAAIELRKNGEPPVKQPRFAAKLASFEENVKFTGLCAEISCADLDSARNAWCWLWGTGSLLLWCYLEALQDSVLKNLKDNNLINSMCMGTENIFRRCILPPWLLLVSLWGKFVVPDWDMFYSDHYTAEFHGAARAIVMSHSHNFNVIKKLVLPDGSILRAKLAGRPTLDCLFNDQVTDGKRDHWMLLIAKEEEIADENWRGDCAVYAFNSGSLSTIPQKANLQVSSDHLTCELFTVSPIRVFDEDIQFAPIGLVDMYNSGGAVEAMSYSNSNVKIKVRGCGRFGAYSNIKPRSCKVEKKEEEFLYKFQRWIIDIQATRANVSGEKLKLHTEIATFPAGVCIRISEAT</sequence>
<reference evidence="2" key="1">
    <citation type="journal article" date="2023" name="G3 (Bethesda)">
        <title>Genome assembly and association tests identify interacting loci associated with vigor, precocity, and sex in interspecific pistachio rootstocks.</title>
        <authorList>
            <person name="Palmer W."/>
            <person name="Jacygrad E."/>
            <person name="Sagayaradj S."/>
            <person name="Cavanaugh K."/>
            <person name="Han R."/>
            <person name="Bertier L."/>
            <person name="Beede B."/>
            <person name="Kafkas S."/>
            <person name="Golino D."/>
            <person name="Preece J."/>
            <person name="Michelmore R."/>
        </authorList>
    </citation>
    <scope>NUCLEOTIDE SEQUENCE [LARGE SCALE GENOMIC DNA]</scope>
</reference>
<gene>
    <name evidence="1" type="ORF">Patl1_18187</name>
</gene>
<proteinExistence type="predicted"/>
<evidence type="ECO:0000313" key="2">
    <source>
        <dbReference type="Proteomes" id="UP001164250"/>
    </source>
</evidence>
<name>A0ACC1C200_9ROSI</name>
<dbReference type="Proteomes" id="UP001164250">
    <property type="component" value="Chromosome 2"/>
</dbReference>
<comment type="caution">
    <text evidence="1">The sequence shown here is derived from an EMBL/GenBank/DDBJ whole genome shotgun (WGS) entry which is preliminary data.</text>
</comment>
<accession>A0ACC1C200</accession>
<protein>
    <submittedName>
        <fullName evidence="1">Uncharacterized protein</fullName>
    </submittedName>
</protein>
<evidence type="ECO:0000313" key="1">
    <source>
        <dbReference type="EMBL" id="KAJ0106088.1"/>
    </source>
</evidence>
<organism evidence="1 2">
    <name type="scientific">Pistacia atlantica</name>
    <dbReference type="NCBI Taxonomy" id="434234"/>
    <lineage>
        <taxon>Eukaryota</taxon>
        <taxon>Viridiplantae</taxon>
        <taxon>Streptophyta</taxon>
        <taxon>Embryophyta</taxon>
        <taxon>Tracheophyta</taxon>
        <taxon>Spermatophyta</taxon>
        <taxon>Magnoliopsida</taxon>
        <taxon>eudicotyledons</taxon>
        <taxon>Gunneridae</taxon>
        <taxon>Pentapetalae</taxon>
        <taxon>rosids</taxon>
        <taxon>malvids</taxon>
        <taxon>Sapindales</taxon>
        <taxon>Anacardiaceae</taxon>
        <taxon>Pistacia</taxon>
    </lineage>
</organism>